<dbReference type="InParanoid" id="H2ZC63"/>
<keyword evidence="6" id="KW-0653">Protein transport</keyword>
<dbReference type="STRING" id="51511.ENSCSAVP00000015179"/>
<feature type="domain" description="Importin N-terminal" evidence="9">
    <location>
        <begin position="36"/>
        <end position="102"/>
    </location>
</feature>
<dbReference type="FunCoup" id="H2ZC63">
    <property type="interactions" value="202"/>
</dbReference>
<dbReference type="InterPro" id="IPR016024">
    <property type="entry name" value="ARM-type_fold"/>
</dbReference>
<dbReference type="Pfam" id="PF03810">
    <property type="entry name" value="IBN_N"/>
    <property type="match status" value="1"/>
</dbReference>
<keyword evidence="11" id="KW-1185">Reference proteome</keyword>
<dbReference type="InterPro" id="IPR011989">
    <property type="entry name" value="ARM-like"/>
</dbReference>
<keyword evidence="5" id="KW-0963">Cytoplasm</keyword>
<evidence type="ECO:0000259" key="9">
    <source>
        <dbReference type="PROSITE" id="PS50166"/>
    </source>
</evidence>
<proteinExistence type="inferred from homology"/>
<dbReference type="InterPro" id="IPR001494">
    <property type="entry name" value="Importin-beta_N"/>
</dbReference>
<dbReference type="Ensembl" id="ENSCSAVT00000015353.1">
    <property type="protein sequence ID" value="ENSCSAVP00000015179.1"/>
    <property type="gene ID" value="ENSCSAVG00000008902.1"/>
</dbReference>
<dbReference type="SMART" id="SM00913">
    <property type="entry name" value="IBN_N"/>
    <property type="match status" value="1"/>
</dbReference>
<accession>H2ZC63</accession>
<dbReference type="SUPFAM" id="SSF48371">
    <property type="entry name" value="ARM repeat"/>
    <property type="match status" value="1"/>
</dbReference>
<evidence type="ECO:0000256" key="1">
    <source>
        <dbReference type="ARBA" id="ARBA00004123"/>
    </source>
</evidence>
<evidence type="ECO:0000313" key="10">
    <source>
        <dbReference type="Ensembl" id="ENSCSAVP00000015179.1"/>
    </source>
</evidence>
<name>H2ZC63_CIOSA</name>
<comment type="subcellular location">
    <subcellularLocation>
        <location evidence="2">Cytoplasm</location>
    </subcellularLocation>
    <subcellularLocation>
        <location evidence="1">Nucleus</location>
    </subcellularLocation>
</comment>
<dbReference type="GO" id="GO:0006611">
    <property type="term" value="P:protein export from nucleus"/>
    <property type="evidence" value="ECO:0007669"/>
    <property type="project" value="TreeGrafter"/>
</dbReference>
<evidence type="ECO:0000256" key="8">
    <source>
        <dbReference type="ARBA" id="ARBA00040444"/>
    </source>
</evidence>
<reference evidence="10" key="2">
    <citation type="submission" date="2025-08" db="UniProtKB">
        <authorList>
            <consortium name="Ensembl"/>
        </authorList>
    </citation>
    <scope>IDENTIFICATION</scope>
</reference>
<dbReference type="eggNOG" id="KOG4541">
    <property type="taxonomic scope" value="Eukaryota"/>
</dbReference>
<evidence type="ECO:0000256" key="5">
    <source>
        <dbReference type="ARBA" id="ARBA00022490"/>
    </source>
</evidence>
<dbReference type="AlphaFoldDB" id="H2ZC63"/>
<evidence type="ECO:0000256" key="6">
    <source>
        <dbReference type="ARBA" id="ARBA00022927"/>
    </source>
</evidence>
<dbReference type="InterPro" id="IPR044189">
    <property type="entry name" value="XPO4/7-like"/>
</dbReference>
<dbReference type="PROSITE" id="PS50166">
    <property type="entry name" value="IMPORTIN_B_NT"/>
    <property type="match status" value="1"/>
</dbReference>
<evidence type="ECO:0000313" key="11">
    <source>
        <dbReference type="Proteomes" id="UP000007875"/>
    </source>
</evidence>
<dbReference type="GO" id="GO:0005049">
    <property type="term" value="F:nuclear export signal receptor activity"/>
    <property type="evidence" value="ECO:0007669"/>
    <property type="project" value="InterPro"/>
</dbReference>
<dbReference type="Gene3D" id="1.25.10.10">
    <property type="entry name" value="Leucine-rich Repeat Variant"/>
    <property type="match status" value="2"/>
</dbReference>
<dbReference type="GO" id="GO:0005737">
    <property type="term" value="C:cytoplasm"/>
    <property type="evidence" value="ECO:0007669"/>
    <property type="project" value="UniProtKB-SubCell"/>
</dbReference>
<dbReference type="Proteomes" id="UP000007875">
    <property type="component" value="Unassembled WGS sequence"/>
</dbReference>
<protein>
    <recommendedName>
        <fullName evidence="8">Exportin-4</fullName>
    </recommendedName>
</protein>
<keyword evidence="4" id="KW-0813">Transport</keyword>
<dbReference type="GO" id="GO:0005643">
    <property type="term" value="C:nuclear pore"/>
    <property type="evidence" value="ECO:0007669"/>
    <property type="project" value="TreeGrafter"/>
</dbReference>
<reference evidence="11" key="1">
    <citation type="submission" date="2003-08" db="EMBL/GenBank/DDBJ databases">
        <authorList>
            <person name="Birren B."/>
            <person name="Nusbaum C."/>
            <person name="Abebe A."/>
            <person name="Abouelleil A."/>
            <person name="Adekoya E."/>
            <person name="Ait-zahra M."/>
            <person name="Allen N."/>
            <person name="Allen T."/>
            <person name="An P."/>
            <person name="Anderson M."/>
            <person name="Anderson S."/>
            <person name="Arachchi H."/>
            <person name="Armbruster J."/>
            <person name="Bachantsang P."/>
            <person name="Baldwin J."/>
            <person name="Barry A."/>
            <person name="Bayul T."/>
            <person name="Blitshsteyn B."/>
            <person name="Bloom T."/>
            <person name="Blye J."/>
            <person name="Boguslavskiy L."/>
            <person name="Borowsky M."/>
            <person name="Boukhgalter B."/>
            <person name="Brunache A."/>
            <person name="Butler J."/>
            <person name="Calixte N."/>
            <person name="Calvo S."/>
            <person name="Camarata J."/>
            <person name="Campo K."/>
            <person name="Chang J."/>
            <person name="Cheshatsang Y."/>
            <person name="Citroen M."/>
            <person name="Collymore A."/>
            <person name="Considine T."/>
            <person name="Cook A."/>
            <person name="Cooke P."/>
            <person name="Corum B."/>
            <person name="Cuomo C."/>
            <person name="David R."/>
            <person name="Dawoe T."/>
            <person name="Degray S."/>
            <person name="Dodge S."/>
            <person name="Dooley K."/>
            <person name="Dorje P."/>
            <person name="Dorjee K."/>
            <person name="Dorris L."/>
            <person name="Duffey N."/>
            <person name="Dupes A."/>
            <person name="Elkins T."/>
            <person name="Engels R."/>
            <person name="Erickson J."/>
            <person name="Farina A."/>
            <person name="Faro S."/>
            <person name="Ferreira P."/>
            <person name="Fischer H."/>
            <person name="Fitzgerald M."/>
            <person name="Foley K."/>
            <person name="Gage D."/>
            <person name="Galagan J."/>
            <person name="Gearin G."/>
            <person name="Gnerre S."/>
            <person name="Gnirke A."/>
            <person name="Goyette A."/>
            <person name="Graham J."/>
            <person name="Grandbois E."/>
            <person name="Gyaltsen K."/>
            <person name="Hafez N."/>
            <person name="Hagopian D."/>
            <person name="Hagos B."/>
            <person name="Hall J."/>
            <person name="Hatcher B."/>
            <person name="Heller A."/>
            <person name="Higgins H."/>
            <person name="Honan T."/>
            <person name="Horn A."/>
            <person name="Houde N."/>
            <person name="Hughes L."/>
            <person name="Hulme W."/>
            <person name="Husby E."/>
            <person name="Iliev I."/>
            <person name="Jaffe D."/>
            <person name="Jones C."/>
            <person name="Kamal M."/>
            <person name="Kamat A."/>
            <person name="Kamvysselis M."/>
            <person name="Karlsson E."/>
            <person name="Kells C."/>
            <person name="Kieu A."/>
            <person name="Kisner P."/>
            <person name="Kodira C."/>
            <person name="Kulbokas E."/>
            <person name="Labutti K."/>
            <person name="Lama D."/>
            <person name="Landers T."/>
            <person name="Leger J."/>
            <person name="Levine S."/>
            <person name="Lewis D."/>
            <person name="Lewis T."/>
            <person name="Lindblad-toh K."/>
            <person name="Liu X."/>
            <person name="Lokyitsang T."/>
            <person name="Lokyitsang Y."/>
            <person name="Lucien O."/>
            <person name="Lui A."/>
            <person name="Ma L.J."/>
            <person name="Mabbitt R."/>
            <person name="Macdonald J."/>
            <person name="Maclean C."/>
            <person name="Major J."/>
            <person name="Manning J."/>
            <person name="Marabella R."/>
            <person name="Maru K."/>
            <person name="Matthews C."/>
            <person name="Mauceli E."/>
            <person name="Mccarthy M."/>
            <person name="Mcdonough S."/>
            <person name="Mcghee T."/>
            <person name="Meldrim J."/>
            <person name="Meneus L."/>
            <person name="Mesirov J."/>
            <person name="Mihalev A."/>
            <person name="Mihova T."/>
            <person name="Mikkelsen T."/>
            <person name="Mlenga V."/>
            <person name="Moru K."/>
            <person name="Mozes J."/>
            <person name="Mulrain L."/>
            <person name="Munson G."/>
            <person name="Naylor J."/>
            <person name="Newes C."/>
            <person name="Nguyen C."/>
            <person name="Nguyen N."/>
            <person name="Nguyen T."/>
            <person name="Nicol R."/>
            <person name="Nielsen C."/>
            <person name="Nizzari M."/>
            <person name="Norbu C."/>
            <person name="Norbu N."/>
            <person name="O'donnell P."/>
            <person name="Okoawo O."/>
            <person name="O'leary S."/>
            <person name="Omotosho B."/>
            <person name="O'neill K."/>
            <person name="Osman S."/>
            <person name="Parker S."/>
            <person name="Perrin D."/>
            <person name="Phunkhang P."/>
            <person name="Piqani B."/>
            <person name="Purcell S."/>
            <person name="Rachupka T."/>
            <person name="Ramasamy U."/>
            <person name="Rameau R."/>
            <person name="Ray V."/>
            <person name="Raymond C."/>
            <person name="Retta R."/>
            <person name="Richardson S."/>
            <person name="Rise C."/>
            <person name="Rodriguez J."/>
            <person name="Rogers J."/>
            <person name="Rogov P."/>
            <person name="Rutman M."/>
            <person name="Schupbach R."/>
            <person name="Seaman C."/>
            <person name="Settipalli S."/>
            <person name="Sharpe T."/>
            <person name="Sheridan J."/>
            <person name="Sherpa N."/>
            <person name="Shi J."/>
            <person name="Smirnov S."/>
            <person name="Smith C."/>
            <person name="Sougnez C."/>
            <person name="Spencer B."/>
            <person name="Stalker J."/>
            <person name="Stange-thomann N."/>
            <person name="Stavropoulos S."/>
            <person name="Stetson K."/>
            <person name="Stone C."/>
            <person name="Stone S."/>
            <person name="Stubbs M."/>
            <person name="Talamas J."/>
            <person name="Tchuinga P."/>
            <person name="Tenzing P."/>
            <person name="Tesfaye S."/>
            <person name="Theodore J."/>
            <person name="Thoulutsang Y."/>
            <person name="Topham K."/>
            <person name="Towey S."/>
            <person name="Tsamla T."/>
            <person name="Tsomo N."/>
            <person name="Vallee D."/>
            <person name="Vassiliev H."/>
            <person name="Venkataraman V."/>
            <person name="Vinson J."/>
            <person name="Vo A."/>
            <person name="Wade C."/>
            <person name="Wang S."/>
            <person name="Wangchuk T."/>
            <person name="Wangdi T."/>
            <person name="Whittaker C."/>
            <person name="Wilkinson J."/>
            <person name="Wu Y."/>
            <person name="Wyman D."/>
            <person name="Yadav S."/>
            <person name="Yang S."/>
            <person name="Yang X."/>
            <person name="Yeager S."/>
            <person name="Yee E."/>
            <person name="Young G."/>
            <person name="Zainoun J."/>
            <person name="Zembeck L."/>
            <person name="Zimmer A."/>
            <person name="Zody M."/>
            <person name="Lander E."/>
        </authorList>
    </citation>
    <scope>NUCLEOTIDE SEQUENCE [LARGE SCALE GENOMIC DNA]</scope>
</reference>
<evidence type="ECO:0000256" key="2">
    <source>
        <dbReference type="ARBA" id="ARBA00004496"/>
    </source>
</evidence>
<organism evidence="10 11">
    <name type="scientific">Ciona savignyi</name>
    <name type="common">Pacific transparent sea squirt</name>
    <dbReference type="NCBI Taxonomy" id="51511"/>
    <lineage>
        <taxon>Eukaryota</taxon>
        <taxon>Metazoa</taxon>
        <taxon>Chordata</taxon>
        <taxon>Tunicata</taxon>
        <taxon>Ascidiacea</taxon>
        <taxon>Phlebobranchia</taxon>
        <taxon>Cionidae</taxon>
        <taxon>Ciona</taxon>
    </lineage>
</organism>
<evidence type="ECO:0000256" key="7">
    <source>
        <dbReference type="ARBA" id="ARBA00023242"/>
    </source>
</evidence>
<dbReference type="OMA" id="SCKSIFH"/>
<dbReference type="PANTHER" id="PTHR12596:SF1">
    <property type="entry name" value="EXPORTIN-4"/>
    <property type="match status" value="1"/>
</dbReference>
<dbReference type="GeneTree" id="ENSGT00940000153139"/>
<keyword evidence="7" id="KW-0539">Nucleus</keyword>
<evidence type="ECO:0000256" key="3">
    <source>
        <dbReference type="ARBA" id="ARBA00009466"/>
    </source>
</evidence>
<dbReference type="GO" id="GO:0031267">
    <property type="term" value="F:small GTPase binding"/>
    <property type="evidence" value="ECO:0007669"/>
    <property type="project" value="InterPro"/>
</dbReference>
<reference evidence="10" key="3">
    <citation type="submission" date="2025-09" db="UniProtKB">
        <authorList>
            <consortium name="Ensembl"/>
        </authorList>
    </citation>
    <scope>IDENTIFICATION</scope>
</reference>
<sequence>FIVMSYDIDLVRKLEAATQASLAPPNLVTASQRQEAEEFILSFRQSKVPFHVCKEILENSATPSVQYQAALTLKEAIVREWTTMDQPSRLSLQQFILCYLTQRNGMAGYVREILSRILAVMLKRSSVACNDPEHRHPFYQHLASLLSSGNEEMERVGCSILSSICVEFSASDKSSNVGLTWEEHVKCKVHFEKNDLQQIFQLITQVLQNADPNKSLICAKYYDIAEIILTWKFSPDIGARRRTALEYDPTVKINFEPPKTWKSQILDPRLVQLFFMMHSKIRGNEQICHTSLICLAQLATLQGQVCEQEQDVVNFLSNFLQNFLHVYSSVTILGHEALGISNVIRSLVETHKLNIWAPTNLFPHFLEITARFTINFGIEASKEEQLHEDDQIYMDSCDNLLDVWTTLIERMNDHDKHHLIGPWAVKIVENYIKYHISPPDGSREQTKEGGDLEEEVEELEEEDRDRFASQLISISSLAHKKQTNKHPPTTTRLLEDRTNRLHGQLQRLKQNGNYEVDEIMTTLYEDHWLILLAGHTLADECEGETPLIPPEILQHSIDQKPLVDETTTMNVLGSPQMKIGEIPGAERTDHVVRLSSAVLRVSEIETESLKTGMIGLLSPQLSEDILWFLRIWAATYLLYKEEYYKELSPVLSCAFGRDSDGSKWLIRHLVIKIMTSLTHWGSETKVLDETTKLLLTLVESNERCHLVVECPEFWDFISKFCQNIGEFSNLPISVKQNIMSAIIHTGSTNMNQYKDKYWQQTLAPIQNRYHSLVNDTNFIKSSQNEGIMEEISTILSMYQGVACASTPQNSTLLFSYLSHVLAGCSKLVDVYHNCGNLILLILELFVEVAHKQICYITKFSNKTRISKYFNMHICDLNIFFHSFQNNICLDTYSTCYLYKKLIFLKIIKTGETEINLSGADDILAADVVLFGLEIILPHLNTQLLLYPLLCSEYFKLITFLCEIYPEKIDKLSEQMLTTFIHSLQIGLSSYGTENCKLCLEALEGLANHCGRNQPANLHNPSNLHIALAGFVKPVFDTLIVHTTNMEILRAASDTFYLLTKSHPQLIDQLFQQIIATQPDPAHKVRLSEAFHQLPVQPASDERTDRPNFIKTLEAMVYKIRGILCVK</sequence>
<dbReference type="PANTHER" id="PTHR12596">
    <property type="entry name" value="EXPORTIN 4,7-RELATED"/>
    <property type="match status" value="1"/>
</dbReference>
<evidence type="ECO:0000256" key="4">
    <source>
        <dbReference type="ARBA" id="ARBA00022448"/>
    </source>
</evidence>
<comment type="similarity">
    <text evidence="3">Belongs to the exportin family.</text>
</comment>